<evidence type="ECO:0000256" key="1">
    <source>
        <dbReference type="SAM" id="Phobius"/>
    </source>
</evidence>
<protein>
    <recommendedName>
        <fullName evidence="4">Anti-sigma factor</fullName>
    </recommendedName>
</protein>
<keyword evidence="3" id="KW-1185">Reference proteome</keyword>
<keyword evidence="1" id="KW-1133">Transmembrane helix</keyword>
<evidence type="ECO:0008006" key="4">
    <source>
        <dbReference type="Google" id="ProtNLM"/>
    </source>
</evidence>
<evidence type="ECO:0000313" key="3">
    <source>
        <dbReference type="Proteomes" id="UP000260644"/>
    </source>
</evidence>
<dbReference type="AlphaFoldDB" id="A0A3E1Y6L7"/>
<organism evidence="2 3">
    <name type="scientific">Chitinophaga silvatica</name>
    <dbReference type="NCBI Taxonomy" id="2282649"/>
    <lineage>
        <taxon>Bacteria</taxon>
        <taxon>Pseudomonadati</taxon>
        <taxon>Bacteroidota</taxon>
        <taxon>Chitinophagia</taxon>
        <taxon>Chitinophagales</taxon>
        <taxon>Chitinophagaceae</taxon>
        <taxon>Chitinophaga</taxon>
    </lineage>
</organism>
<dbReference type="RefSeq" id="WP_116977277.1">
    <property type="nucleotide sequence ID" value="NZ_QPMM01000010.1"/>
</dbReference>
<accession>A0A3E1Y6L7</accession>
<comment type="caution">
    <text evidence="2">The sequence shown here is derived from an EMBL/GenBank/DDBJ whole genome shotgun (WGS) entry which is preliminary data.</text>
</comment>
<evidence type="ECO:0000313" key="2">
    <source>
        <dbReference type="EMBL" id="RFS20557.1"/>
    </source>
</evidence>
<keyword evidence="1" id="KW-0812">Transmembrane</keyword>
<feature type="transmembrane region" description="Helical" evidence="1">
    <location>
        <begin position="50"/>
        <end position="69"/>
    </location>
</feature>
<proteinExistence type="predicted"/>
<sequence length="183" mass="21363">MPEDLERFIQQHRSEFEMPGPSPRIWDALEKELTAKQEGAKIVPLLRRNWFRAAVILLLVVNAGALFYLTSRKQTRTASFAPEVQEANMYYSSKINEKLKIINAYPVEELGLDSAARKELELRNDTYKTLERELQNNPGNERIKAALIRYYQLKLDLLDRILEELQSKKVTPDQTKKHYEAEI</sequence>
<gene>
    <name evidence="2" type="ORF">DVR12_18520</name>
</gene>
<dbReference type="EMBL" id="QPMM01000010">
    <property type="protein sequence ID" value="RFS20557.1"/>
    <property type="molecule type" value="Genomic_DNA"/>
</dbReference>
<reference evidence="2 3" key="1">
    <citation type="submission" date="2018-07" db="EMBL/GenBank/DDBJ databases">
        <title>Chitinophaga K2CV101002-2 sp. nov., isolated from a monsoon evergreen broad-leaved forest soil.</title>
        <authorList>
            <person name="Lv Y."/>
        </authorList>
    </citation>
    <scope>NUCLEOTIDE SEQUENCE [LARGE SCALE GENOMIC DNA]</scope>
    <source>
        <strain evidence="2 3">GDMCC 1.1288</strain>
    </source>
</reference>
<dbReference type="OrthoDB" id="1120747at2"/>
<keyword evidence="1" id="KW-0472">Membrane</keyword>
<name>A0A3E1Y6L7_9BACT</name>
<dbReference type="Proteomes" id="UP000260644">
    <property type="component" value="Unassembled WGS sequence"/>
</dbReference>